<dbReference type="Proteomes" id="UP000244893">
    <property type="component" value="Unassembled WGS sequence"/>
</dbReference>
<evidence type="ECO:0000313" key="3">
    <source>
        <dbReference type="Proteomes" id="UP000244893"/>
    </source>
</evidence>
<sequence length="133" mass="15092">MDTYNEQLVQQYTNGGWIISLVVYLVVAFFYSRIFAKAGIESWKGWVPFVNTWHLFKLGGFGGFWAILAIIPIVNIVALVFFWIAEYRIGKGFEKPGVFVLLAILLHPIWAGILAFDSSRWVSTPESKYPANA</sequence>
<dbReference type="AlphaFoldDB" id="A0A2V1HQ33"/>
<keyword evidence="1" id="KW-0472">Membrane</keyword>
<proteinExistence type="predicted"/>
<feature type="transmembrane region" description="Helical" evidence="1">
    <location>
        <begin position="97"/>
        <end position="116"/>
    </location>
</feature>
<protein>
    <recommendedName>
        <fullName evidence="4">Signal peptidase I</fullName>
    </recommendedName>
</protein>
<dbReference type="EMBL" id="QEOP01000002">
    <property type="protein sequence ID" value="PVZ94648.1"/>
    <property type="molecule type" value="Genomic_DNA"/>
</dbReference>
<evidence type="ECO:0000313" key="2">
    <source>
        <dbReference type="EMBL" id="PVZ94648.1"/>
    </source>
</evidence>
<keyword evidence="1" id="KW-0812">Transmembrane</keyword>
<reference evidence="2 3" key="1">
    <citation type="submission" date="2018-05" db="EMBL/GenBank/DDBJ databases">
        <title>Amnibacterium sp. M8JJ-5, whole genome shotgun sequence.</title>
        <authorList>
            <person name="Tuo L."/>
        </authorList>
    </citation>
    <scope>NUCLEOTIDE SEQUENCE [LARGE SCALE GENOMIC DNA]</scope>
    <source>
        <strain evidence="2 3">M8JJ-5</strain>
    </source>
</reference>
<organism evidence="2 3">
    <name type="scientific">Amnibacterium flavum</name>
    <dbReference type="NCBI Taxonomy" id="2173173"/>
    <lineage>
        <taxon>Bacteria</taxon>
        <taxon>Bacillati</taxon>
        <taxon>Actinomycetota</taxon>
        <taxon>Actinomycetes</taxon>
        <taxon>Micrococcales</taxon>
        <taxon>Microbacteriaceae</taxon>
        <taxon>Amnibacterium</taxon>
    </lineage>
</organism>
<dbReference type="Pfam" id="PF18936">
    <property type="entry name" value="DUF5684"/>
    <property type="match status" value="1"/>
</dbReference>
<dbReference type="RefSeq" id="WP_116757159.1">
    <property type="nucleotide sequence ID" value="NZ_JBHUEX010000001.1"/>
</dbReference>
<gene>
    <name evidence="2" type="ORF">DDQ50_13225</name>
</gene>
<evidence type="ECO:0008006" key="4">
    <source>
        <dbReference type="Google" id="ProtNLM"/>
    </source>
</evidence>
<evidence type="ECO:0000256" key="1">
    <source>
        <dbReference type="SAM" id="Phobius"/>
    </source>
</evidence>
<accession>A0A2V1HQ33</accession>
<keyword evidence="3" id="KW-1185">Reference proteome</keyword>
<dbReference type="OrthoDB" id="3637276at2"/>
<comment type="caution">
    <text evidence="2">The sequence shown here is derived from an EMBL/GenBank/DDBJ whole genome shotgun (WGS) entry which is preliminary data.</text>
</comment>
<feature type="transmembrane region" description="Helical" evidence="1">
    <location>
        <begin position="63"/>
        <end position="85"/>
    </location>
</feature>
<name>A0A2V1HQ33_9MICO</name>
<dbReference type="InterPro" id="IPR043739">
    <property type="entry name" value="DUF5684"/>
</dbReference>
<keyword evidence="1" id="KW-1133">Transmembrane helix</keyword>
<feature type="transmembrane region" description="Helical" evidence="1">
    <location>
        <begin position="12"/>
        <end position="31"/>
    </location>
</feature>